<feature type="repeat" description="WD" evidence="5">
    <location>
        <begin position="367"/>
        <end position="398"/>
    </location>
</feature>
<dbReference type="InterPro" id="IPR036322">
    <property type="entry name" value="WD40_repeat_dom_sf"/>
</dbReference>
<dbReference type="AlphaFoldDB" id="A0A066XHG1"/>
<evidence type="ECO:0000256" key="1">
    <source>
        <dbReference type="ARBA" id="ARBA00004496"/>
    </source>
</evidence>
<feature type="domain" description="PUL" evidence="8">
    <location>
        <begin position="625"/>
        <end position="896"/>
    </location>
</feature>
<comment type="caution">
    <text evidence="9">The sequence shown here is derived from an EMBL/GenBank/DDBJ whole genome shotgun (WGS) entry which is preliminary data.</text>
</comment>
<dbReference type="InterPro" id="IPR015943">
    <property type="entry name" value="WD40/YVTN_repeat-like_dom_sf"/>
</dbReference>
<dbReference type="CDD" id="cd00200">
    <property type="entry name" value="WD40"/>
    <property type="match status" value="1"/>
</dbReference>
<dbReference type="InterPro" id="IPR019775">
    <property type="entry name" value="WD40_repeat_CS"/>
</dbReference>
<dbReference type="SMART" id="SM00320">
    <property type="entry name" value="WD40"/>
    <property type="match status" value="6"/>
</dbReference>
<dbReference type="PROSITE" id="PS51396">
    <property type="entry name" value="PUL"/>
    <property type="match status" value="1"/>
</dbReference>
<feature type="repeat" description="WD" evidence="5">
    <location>
        <begin position="235"/>
        <end position="270"/>
    </location>
</feature>
<evidence type="ECO:0000313" key="10">
    <source>
        <dbReference type="Proteomes" id="UP000027238"/>
    </source>
</evidence>
<dbReference type="Proteomes" id="UP000027238">
    <property type="component" value="Unassembled WGS sequence"/>
</dbReference>
<feature type="region of interest" description="Disordered" evidence="6">
    <location>
        <begin position="595"/>
        <end position="622"/>
    </location>
</feature>
<proteinExistence type="predicted"/>
<comment type="subcellular location">
    <subcellularLocation>
        <location evidence="1">Cytoplasm</location>
    </subcellularLocation>
</comment>
<dbReference type="Gene3D" id="2.130.10.10">
    <property type="entry name" value="YVTN repeat-like/Quinoprotein amine dehydrogenase"/>
    <property type="match status" value="1"/>
</dbReference>
<dbReference type="Pfam" id="PF08324">
    <property type="entry name" value="PUL"/>
    <property type="match status" value="1"/>
</dbReference>
<dbReference type="GO" id="GO:0005737">
    <property type="term" value="C:cytoplasm"/>
    <property type="evidence" value="ECO:0007669"/>
    <property type="project" value="UniProtKB-SubCell"/>
</dbReference>
<dbReference type="HOGENOM" id="CLU_011791_2_0_1"/>
<reference evidence="10" key="1">
    <citation type="journal article" date="2014" name="Genome Announc.">
        <title>Draft genome sequence of Colletotrichum sublineola, a destructive pathogen of cultivated sorghum.</title>
        <authorList>
            <person name="Baroncelli R."/>
            <person name="Sanz-Martin J.M."/>
            <person name="Rech G.E."/>
            <person name="Sukno S.A."/>
            <person name="Thon M.R."/>
        </authorList>
    </citation>
    <scope>NUCLEOTIDE SEQUENCE [LARGE SCALE GENOMIC DNA]</scope>
    <source>
        <strain evidence="10">TX430BB</strain>
    </source>
</reference>
<dbReference type="InterPro" id="IPR038122">
    <property type="entry name" value="PFU_sf"/>
</dbReference>
<dbReference type="PANTHER" id="PTHR19849:SF0">
    <property type="entry name" value="PHOSPHOLIPASE A-2-ACTIVATING PROTEIN"/>
    <property type="match status" value="1"/>
</dbReference>
<dbReference type="PANTHER" id="PTHR19849">
    <property type="entry name" value="PHOSPHOLIPASE A-2-ACTIVATING PROTEIN"/>
    <property type="match status" value="1"/>
</dbReference>
<keyword evidence="3 5" id="KW-0853">WD repeat</keyword>
<dbReference type="STRING" id="1173701.A0A066XHG1"/>
<dbReference type="PROSITE" id="PS51394">
    <property type="entry name" value="PFU"/>
    <property type="match status" value="1"/>
</dbReference>
<dbReference type="FunFam" id="2.130.10.10:FF:000236">
    <property type="entry name" value="Polyubiquitin binding protein (Doa1/Ufd3)"/>
    <property type="match status" value="1"/>
</dbReference>
<gene>
    <name evidence="9" type="ORF">CSUB01_07867</name>
</gene>
<dbReference type="InterPro" id="IPR015155">
    <property type="entry name" value="PFU"/>
</dbReference>
<dbReference type="SUPFAM" id="SSF50978">
    <property type="entry name" value="WD40 repeat-like"/>
    <property type="match status" value="1"/>
</dbReference>
<keyword evidence="2" id="KW-0963">Cytoplasm</keyword>
<evidence type="ECO:0008006" key="11">
    <source>
        <dbReference type="Google" id="ProtNLM"/>
    </source>
</evidence>
<dbReference type="InterPro" id="IPR011989">
    <property type="entry name" value="ARM-like"/>
</dbReference>
<dbReference type="EMBL" id="JMSE01000641">
    <property type="protein sequence ID" value="KDN68618.1"/>
    <property type="molecule type" value="Genomic_DNA"/>
</dbReference>
<evidence type="ECO:0000256" key="3">
    <source>
        <dbReference type="ARBA" id="ARBA00022574"/>
    </source>
</evidence>
<dbReference type="InterPro" id="IPR001680">
    <property type="entry name" value="WD40_rpt"/>
</dbReference>
<dbReference type="InterPro" id="IPR016024">
    <property type="entry name" value="ARM-type_fold"/>
</dbReference>
<dbReference type="FunFam" id="3.10.20.870:FF:000003">
    <property type="entry name" value="Polyubiquitin binding (Doa1 Ufd3) protein"/>
    <property type="match status" value="1"/>
</dbReference>
<feature type="repeat" description="WD" evidence="5">
    <location>
        <begin position="339"/>
        <end position="360"/>
    </location>
</feature>
<accession>A0A066XHG1</accession>
<evidence type="ECO:0000256" key="6">
    <source>
        <dbReference type="SAM" id="MobiDB-lite"/>
    </source>
</evidence>
<evidence type="ECO:0000256" key="4">
    <source>
        <dbReference type="ARBA" id="ARBA00022737"/>
    </source>
</evidence>
<dbReference type="Pfam" id="PF09070">
    <property type="entry name" value="PFU"/>
    <property type="match status" value="1"/>
</dbReference>
<dbReference type="InterPro" id="IPR013535">
    <property type="entry name" value="PUL_dom"/>
</dbReference>
<sequence length="898" mass="96090">MEKSCGRMRSNEKAAQRDEEWGVDFRLETCPARMQLIHIHPGTPAPLPKETSPACCPRCPPCGAVELSVPPSIVIVQLLTTTTTTKTTPAVSSVDYSPNRGVSYSTPRLPSLLPPNLDTFLPDIAIHPVVMADFKLSAQLTGHDSDVKALSFPNPQTVLSASRDGSVRVWRQTSSPPPTFEASILSQTSEFVNSVTYLPPSEAYPDGLIASGGKDTIVEVKQPQAAPSDNAERMLIGHSQNVCSLDVSPKGNYIVSGGWDAQAIVWNIKTWEPEIRLSGHDKSVWAVLVFDEDTVLTGCADTNIRIYKLGSAVAGDAEPQSTIYTPEVVRALAKVPKGHPSGADIASASNDGIIRLWKLNGQQVGELIGHENFIYSLTSLPSGELVSSGEDRTVRIWKGNECVQTITHPAISVWTVAANQETGDIATGASDGVARIFTRSSERAASAEAISAFEDAVKASAIPQQQLPNINKEKLPGPEFLQSRSGTKEGQVQMINEGNGLITAHQWSQSQQQWINIGTVVDSAGSSGKKTEYQGKSYDYVFDVDIEDGKPPLKLPYNVSQNPYDAATKFLNDNELPLSYLDNVANFITQNTQGATLGQSAPTGPDPYGSDSRYRPGEAEPAAPKLLPHTEYLFITAGKYDAMVNKILAVNANMISSGRKDAALNPTEQSTLKAVKQAIESSNPVSQEGIDLAVKIVSHWPYSDRLAGLDLLRCVAPTPLAADLAAPGASFLKIAAISALEETDGAAPNENSAMMALRTFANIFSSSKGRALAAKESDLAATVIERVLGISGGEPIGQFNRNVLIAAATTLINYAVLASKEKTAPQSKRFITALGKILSAQTDPEVVYRALVALGTYASSNRAEVKSLGGEGWIKAAIDKISEARVKHVGQEALEQLR</sequence>
<dbReference type="PROSITE" id="PS50082">
    <property type="entry name" value="WD_REPEATS_2"/>
    <property type="match status" value="4"/>
</dbReference>
<dbReference type="OMA" id="DKCIYYW"/>
<feature type="domain" description="PFU" evidence="7">
    <location>
        <begin position="506"/>
        <end position="602"/>
    </location>
</feature>
<dbReference type="Gene3D" id="1.25.10.10">
    <property type="entry name" value="Leucine-rich Repeat Variant"/>
    <property type="match status" value="1"/>
</dbReference>
<evidence type="ECO:0000259" key="8">
    <source>
        <dbReference type="PROSITE" id="PS51396"/>
    </source>
</evidence>
<dbReference type="PROSITE" id="PS50294">
    <property type="entry name" value="WD_REPEATS_REGION"/>
    <property type="match status" value="3"/>
</dbReference>
<dbReference type="Pfam" id="PF00400">
    <property type="entry name" value="WD40"/>
    <property type="match status" value="5"/>
</dbReference>
<dbReference type="GO" id="GO:0005634">
    <property type="term" value="C:nucleus"/>
    <property type="evidence" value="ECO:0007669"/>
    <property type="project" value="TreeGrafter"/>
</dbReference>
<keyword evidence="10" id="KW-1185">Reference proteome</keyword>
<feature type="repeat" description="WD" evidence="5">
    <location>
        <begin position="140"/>
        <end position="170"/>
    </location>
</feature>
<dbReference type="GO" id="GO:0043130">
    <property type="term" value="F:ubiquitin binding"/>
    <property type="evidence" value="ECO:0007669"/>
    <property type="project" value="TreeGrafter"/>
</dbReference>
<keyword evidence="4" id="KW-0677">Repeat</keyword>
<evidence type="ECO:0000259" key="7">
    <source>
        <dbReference type="PROSITE" id="PS51394"/>
    </source>
</evidence>
<dbReference type="GO" id="GO:0043161">
    <property type="term" value="P:proteasome-mediated ubiquitin-dependent protein catabolic process"/>
    <property type="evidence" value="ECO:0007669"/>
    <property type="project" value="TreeGrafter"/>
</dbReference>
<organism evidence="9 10">
    <name type="scientific">Colletotrichum sublineola</name>
    <name type="common">Sorghum anthracnose fungus</name>
    <dbReference type="NCBI Taxonomy" id="1173701"/>
    <lineage>
        <taxon>Eukaryota</taxon>
        <taxon>Fungi</taxon>
        <taxon>Dikarya</taxon>
        <taxon>Ascomycota</taxon>
        <taxon>Pezizomycotina</taxon>
        <taxon>Sordariomycetes</taxon>
        <taxon>Hypocreomycetidae</taxon>
        <taxon>Glomerellales</taxon>
        <taxon>Glomerellaceae</taxon>
        <taxon>Colletotrichum</taxon>
        <taxon>Colletotrichum graminicola species complex</taxon>
    </lineage>
</organism>
<dbReference type="PROSITE" id="PS00678">
    <property type="entry name" value="WD_REPEATS_1"/>
    <property type="match status" value="1"/>
</dbReference>
<dbReference type="eggNOG" id="KOG0301">
    <property type="taxonomic scope" value="Eukaryota"/>
</dbReference>
<dbReference type="SUPFAM" id="SSF48371">
    <property type="entry name" value="ARM repeat"/>
    <property type="match status" value="1"/>
</dbReference>
<protein>
    <recommendedName>
        <fullName evidence="11">PUL domain-containing protein</fullName>
    </recommendedName>
</protein>
<name>A0A066XHG1_COLSU</name>
<evidence type="ECO:0000256" key="5">
    <source>
        <dbReference type="PROSITE-ProRule" id="PRU00221"/>
    </source>
</evidence>
<dbReference type="OrthoDB" id="10265988at2759"/>
<evidence type="ECO:0000256" key="2">
    <source>
        <dbReference type="ARBA" id="ARBA00022490"/>
    </source>
</evidence>
<evidence type="ECO:0000313" key="9">
    <source>
        <dbReference type="EMBL" id="KDN68618.1"/>
    </source>
</evidence>
<dbReference type="GO" id="GO:0010992">
    <property type="term" value="P:ubiquitin recycling"/>
    <property type="evidence" value="ECO:0007669"/>
    <property type="project" value="TreeGrafter"/>
</dbReference>
<dbReference type="Gene3D" id="3.10.20.870">
    <property type="entry name" value="PFU (PLAA family ubiquitin binding), C-terminal domain"/>
    <property type="match status" value="1"/>
</dbReference>